<proteinExistence type="inferred from homology"/>
<sequence length="443" mass="49838">MKLWYSTTSSFARKAVATLKYHQLKVFPYLTALFCTSVFANSVVAEQLNDLSLDEYELDKVLIFSRHGLRSPVEKDPKEMEKYSPYSWAKWDVPSGYLTAKGTILETYFGQYIGQWLAQQALLTTERCATGKGIWAYANSVQRTVATGQAIIAGAFSGCSVNLQHQGEVGTEKDPIFDAVAHQPDEILIEQAKSNIDLTALQQQLKPHYALLSELIDYRHSTNCLQKNQCDLGEKSGEYSIKDNKSVKITGSISTAKKIVSALLLAHYVGKPSSDIAHGKIDTQEKWQAINEIKNAYYRTLFKGNQALAQNVSQPLLQLIQQQLNSENKIILLVGHDSNIVALLAALNVKPYELENSLENIPIGGKLFFEVWKHKNSGQRQFRLEYVYQTTEQLINLTPLSLSTPPYRARLELTDCSLDSKGLCEYDRFQQILQNSLKAKVEK</sequence>
<dbReference type="PROSITE" id="PS00778">
    <property type="entry name" value="HIS_ACID_PHOSPHAT_2"/>
    <property type="match status" value="1"/>
</dbReference>
<organism evidence="2 3">
    <name type="scientific">Actinobacillus porcinus</name>
    <dbReference type="NCBI Taxonomy" id="51048"/>
    <lineage>
        <taxon>Bacteria</taxon>
        <taxon>Pseudomonadati</taxon>
        <taxon>Pseudomonadota</taxon>
        <taxon>Gammaproteobacteria</taxon>
        <taxon>Pasteurellales</taxon>
        <taxon>Pasteurellaceae</taxon>
        <taxon>Actinobacillus</taxon>
    </lineage>
</organism>
<dbReference type="EC" id="3.1.3.10" evidence="2"/>
<dbReference type="RefSeq" id="WP_425455024.1">
    <property type="nucleotide sequence ID" value="NZ_CABFKI010000001.1"/>
</dbReference>
<accession>A0ABY6TGQ7</accession>
<keyword evidence="2" id="KW-0378">Hydrolase</keyword>
<comment type="caution">
    <text evidence="2">The sequence shown here is derived from an EMBL/GenBank/DDBJ whole genome shotgun (WGS) entry which is preliminary data.</text>
</comment>
<comment type="similarity">
    <text evidence="1">Belongs to the histidine acid phosphatase family.</text>
</comment>
<dbReference type="EMBL" id="CABFKI010000001">
    <property type="protein sequence ID" value="VTU05769.1"/>
    <property type="molecule type" value="Genomic_DNA"/>
</dbReference>
<keyword evidence="3" id="KW-1185">Reference proteome</keyword>
<evidence type="ECO:0000313" key="2">
    <source>
        <dbReference type="EMBL" id="VTU05769.1"/>
    </source>
</evidence>
<protein>
    <submittedName>
        <fullName evidence="2">Glucose-1-phosphatase</fullName>
        <ecNumber evidence="2">3.1.3.10</ecNumber>
    </submittedName>
</protein>
<dbReference type="Proteomes" id="UP000308167">
    <property type="component" value="Unassembled WGS sequence"/>
</dbReference>
<gene>
    <name evidence="2" type="primary">agp</name>
    <name evidence="2" type="ORF">SAMEA1410922_00099</name>
</gene>
<dbReference type="InterPro" id="IPR000560">
    <property type="entry name" value="His_Pase_clade-2"/>
</dbReference>
<dbReference type="PANTHER" id="PTHR11567">
    <property type="entry name" value="ACID PHOSPHATASE-RELATED"/>
    <property type="match status" value="1"/>
</dbReference>
<dbReference type="Pfam" id="PF00328">
    <property type="entry name" value="His_Phos_2"/>
    <property type="match status" value="1"/>
</dbReference>
<evidence type="ECO:0000313" key="3">
    <source>
        <dbReference type="Proteomes" id="UP000308167"/>
    </source>
</evidence>
<dbReference type="GeneID" id="86154508"/>
<dbReference type="CDD" id="cd07061">
    <property type="entry name" value="HP_HAP_like"/>
    <property type="match status" value="1"/>
</dbReference>
<dbReference type="InterPro" id="IPR029033">
    <property type="entry name" value="His_PPase_superfam"/>
</dbReference>
<dbReference type="InterPro" id="IPR033379">
    <property type="entry name" value="Acid_Pase_AS"/>
</dbReference>
<dbReference type="Gene3D" id="3.40.50.1240">
    <property type="entry name" value="Phosphoglycerate mutase-like"/>
    <property type="match status" value="2"/>
</dbReference>
<evidence type="ECO:0000256" key="1">
    <source>
        <dbReference type="ARBA" id="ARBA00005375"/>
    </source>
</evidence>
<dbReference type="GO" id="GO:0008877">
    <property type="term" value="F:glucose-1-phosphatase activity"/>
    <property type="evidence" value="ECO:0007669"/>
    <property type="project" value="UniProtKB-EC"/>
</dbReference>
<dbReference type="SUPFAM" id="SSF53254">
    <property type="entry name" value="Phosphoglycerate mutase-like"/>
    <property type="match status" value="1"/>
</dbReference>
<dbReference type="InterPro" id="IPR050645">
    <property type="entry name" value="Histidine_acid_phosphatase"/>
</dbReference>
<name>A0ABY6TGQ7_9PAST</name>
<dbReference type="PANTHER" id="PTHR11567:SF135">
    <property type="entry name" value="GLUCOSE-1-PHOSPHATASE"/>
    <property type="match status" value="1"/>
</dbReference>
<reference evidence="2 3" key="1">
    <citation type="submission" date="2019-05" db="EMBL/GenBank/DDBJ databases">
        <authorList>
            <consortium name="Pathogen Informatics"/>
        </authorList>
    </citation>
    <scope>NUCLEOTIDE SEQUENCE [LARGE SCALE GENOMIC DNA]</scope>
    <source>
        <strain evidence="2 3">NM319</strain>
    </source>
</reference>